<comment type="caution">
    <text evidence="1">The sequence shown here is derived from an EMBL/GenBank/DDBJ whole genome shotgun (WGS) entry which is preliminary data.</text>
</comment>
<keyword evidence="2" id="KW-1185">Reference proteome</keyword>
<sequence>MEVAGGNGGGCGEAMVEVAGSGVEIRVEIGVAGGGGCFCRTWQTTMWPEKKRNGRKGGCGGDGWWRFVAARKGGGGGCRGVGCGGGGAVVVMVVYDGLPSISGCNEKNNYELLHRNMPSCLSCHPACHFGKD</sequence>
<reference evidence="1" key="1">
    <citation type="submission" date="2023-03" db="EMBL/GenBank/DDBJ databases">
        <title>Chromosome-scale reference genome and RAD-based genetic map of yellow starthistle (Centaurea solstitialis) reveal putative structural variation and QTLs associated with invader traits.</title>
        <authorList>
            <person name="Reatini B."/>
            <person name="Cang F.A."/>
            <person name="Jiang Q."/>
            <person name="Mckibben M.T.W."/>
            <person name="Barker M.S."/>
            <person name="Rieseberg L.H."/>
            <person name="Dlugosch K.M."/>
        </authorList>
    </citation>
    <scope>NUCLEOTIDE SEQUENCE</scope>
    <source>
        <strain evidence="1">CAN-66</strain>
        <tissue evidence="1">Leaf</tissue>
    </source>
</reference>
<dbReference type="EMBL" id="JARYMX010000003">
    <property type="protein sequence ID" value="KAJ9558139.1"/>
    <property type="molecule type" value="Genomic_DNA"/>
</dbReference>
<proteinExistence type="predicted"/>
<evidence type="ECO:0000313" key="1">
    <source>
        <dbReference type="EMBL" id="KAJ9558139.1"/>
    </source>
</evidence>
<organism evidence="1 2">
    <name type="scientific">Centaurea solstitialis</name>
    <name type="common">yellow star-thistle</name>
    <dbReference type="NCBI Taxonomy" id="347529"/>
    <lineage>
        <taxon>Eukaryota</taxon>
        <taxon>Viridiplantae</taxon>
        <taxon>Streptophyta</taxon>
        <taxon>Embryophyta</taxon>
        <taxon>Tracheophyta</taxon>
        <taxon>Spermatophyta</taxon>
        <taxon>Magnoliopsida</taxon>
        <taxon>eudicotyledons</taxon>
        <taxon>Gunneridae</taxon>
        <taxon>Pentapetalae</taxon>
        <taxon>asterids</taxon>
        <taxon>campanulids</taxon>
        <taxon>Asterales</taxon>
        <taxon>Asteraceae</taxon>
        <taxon>Carduoideae</taxon>
        <taxon>Cardueae</taxon>
        <taxon>Centaureinae</taxon>
        <taxon>Centaurea</taxon>
    </lineage>
</organism>
<name>A0AA38WQ78_9ASTR</name>
<accession>A0AA38WQ78</accession>
<protein>
    <submittedName>
        <fullName evidence="1">Uncharacterized protein</fullName>
    </submittedName>
</protein>
<dbReference type="Proteomes" id="UP001172457">
    <property type="component" value="Chromosome 3"/>
</dbReference>
<gene>
    <name evidence="1" type="ORF">OSB04_012753</name>
</gene>
<dbReference type="AlphaFoldDB" id="A0AA38WQ78"/>
<evidence type="ECO:0000313" key="2">
    <source>
        <dbReference type="Proteomes" id="UP001172457"/>
    </source>
</evidence>